<evidence type="ECO:0000256" key="1">
    <source>
        <dbReference type="ARBA" id="ARBA00022553"/>
    </source>
</evidence>
<accession>A0A432Y322</accession>
<dbReference type="CDD" id="cd17546">
    <property type="entry name" value="REC_hyHK_CKI1_RcsC-like"/>
    <property type="match status" value="1"/>
</dbReference>
<feature type="modified residue" description="4-aspartylphosphate" evidence="2">
    <location>
        <position position="57"/>
    </location>
</feature>
<dbReference type="Gene3D" id="3.40.50.2300">
    <property type="match status" value="1"/>
</dbReference>
<dbReference type="InterPro" id="IPR001789">
    <property type="entry name" value="Sig_transdc_resp-reg_receiver"/>
</dbReference>
<dbReference type="Proteomes" id="UP000287649">
    <property type="component" value="Unassembled WGS sequence"/>
</dbReference>
<dbReference type="EMBL" id="PIPX01000001">
    <property type="protein sequence ID" value="RUO55322.1"/>
    <property type="molecule type" value="Genomic_DNA"/>
</dbReference>
<dbReference type="SUPFAM" id="SSF52172">
    <property type="entry name" value="CheY-like"/>
    <property type="match status" value="1"/>
</dbReference>
<dbReference type="InterPro" id="IPR050595">
    <property type="entry name" value="Bact_response_regulator"/>
</dbReference>
<dbReference type="SMART" id="SM00448">
    <property type="entry name" value="REC"/>
    <property type="match status" value="1"/>
</dbReference>
<name>A0A432Y322_9GAMM</name>
<evidence type="ECO:0000256" key="2">
    <source>
        <dbReference type="PROSITE-ProRule" id="PRU00169"/>
    </source>
</evidence>
<dbReference type="InterPro" id="IPR011006">
    <property type="entry name" value="CheY-like_superfamily"/>
</dbReference>
<evidence type="ECO:0000259" key="3">
    <source>
        <dbReference type="PROSITE" id="PS50110"/>
    </source>
</evidence>
<evidence type="ECO:0000313" key="4">
    <source>
        <dbReference type="EMBL" id="RUO55322.1"/>
    </source>
</evidence>
<proteinExistence type="predicted"/>
<dbReference type="GO" id="GO:0000160">
    <property type="term" value="P:phosphorelay signal transduction system"/>
    <property type="evidence" value="ECO:0007669"/>
    <property type="project" value="InterPro"/>
</dbReference>
<protein>
    <submittedName>
        <fullName evidence="4">Two-component system response regulator</fullName>
    </submittedName>
</protein>
<gene>
    <name evidence="4" type="ORF">CWI70_00595</name>
</gene>
<dbReference type="RefSeq" id="WP_126769596.1">
    <property type="nucleotide sequence ID" value="NZ_PIPX01000001.1"/>
</dbReference>
<evidence type="ECO:0000313" key="5">
    <source>
        <dbReference type="Proteomes" id="UP000287649"/>
    </source>
</evidence>
<comment type="caution">
    <text evidence="4">The sequence shown here is derived from an EMBL/GenBank/DDBJ whole genome shotgun (WGS) entry which is preliminary data.</text>
</comment>
<dbReference type="OrthoDB" id="9800897at2"/>
<feature type="domain" description="Response regulatory" evidence="3">
    <location>
        <begin position="7"/>
        <end position="124"/>
    </location>
</feature>
<reference evidence="5" key="1">
    <citation type="journal article" date="2018" name="Front. Microbiol.">
        <title>Genome-Based Analysis Reveals the Taxonomy and Diversity of the Family Idiomarinaceae.</title>
        <authorList>
            <person name="Liu Y."/>
            <person name="Lai Q."/>
            <person name="Shao Z."/>
        </authorList>
    </citation>
    <scope>NUCLEOTIDE SEQUENCE [LARGE SCALE GENOMIC DNA]</scope>
    <source>
        <strain evidence="5">PO-M2</strain>
    </source>
</reference>
<dbReference type="AlphaFoldDB" id="A0A432Y322"/>
<keyword evidence="1 2" id="KW-0597">Phosphoprotein</keyword>
<dbReference type="PANTHER" id="PTHR44591:SF3">
    <property type="entry name" value="RESPONSE REGULATORY DOMAIN-CONTAINING PROTEIN"/>
    <property type="match status" value="1"/>
</dbReference>
<keyword evidence="5" id="KW-1185">Reference proteome</keyword>
<organism evidence="4 5">
    <name type="scientific">Pseudidiomarina homiensis</name>
    <dbReference type="NCBI Taxonomy" id="364198"/>
    <lineage>
        <taxon>Bacteria</taxon>
        <taxon>Pseudomonadati</taxon>
        <taxon>Pseudomonadota</taxon>
        <taxon>Gammaproteobacteria</taxon>
        <taxon>Alteromonadales</taxon>
        <taxon>Idiomarinaceae</taxon>
        <taxon>Pseudidiomarina</taxon>
    </lineage>
</organism>
<dbReference type="Pfam" id="PF00072">
    <property type="entry name" value="Response_reg"/>
    <property type="match status" value="1"/>
</dbReference>
<dbReference type="PANTHER" id="PTHR44591">
    <property type="entry name" value="STRESS RESPONSE REGULATOR PROTEIN 1"/>
    <property type="match status" value="1"/>
</dbReference>
<sequence length="127" mass="13768">MSNTQTHVVIVDDDLISLEVMKAMLGHFPEASISTAQSGEEALDLILNERPDLVLLDHELPDFNGVELYCKVHEQLGDKTPVTAMISGHNPSDFRDECAAAGINTLLQKPLAPSDVAELMRIAGTSK</sequence>
<dbReference type="PROSITE" id="PS50110">
    <property type="entry name" value="RESPONSE_REGULATORY"/>
    <property type="match status" value="1"/>
</dbReference>